<dbReference type="Gene3D" id="1.25.40.880">
    <property type="entry name" value="Alkyl sulfatase, dimerisation domain"/>
    <property type="match status" value="1"/>
</dbReference>
<evidence type="ECO:0000256" key="1">
    <source>
        <dbReference type="ARBA" id="ARBA00022723"/>
    </source>
</evidence>
<dbReference type="InterPro" id="IPR029229">
    <property type="entry name" value="Alkyl_sulf_C"/>
</dbReference>
<dbReference type="EMBL" id="BMNE01000007">
    <property type="protein sequence ID" value="GGN93106.1"/>
    <property type="molecule type" value="Genomic_DNA"/>
</dbReference>
<evidence type="ECO:0000259" key="5">
    <source>
        <dbReference type="SMART" id="SM00849"/>
    </source>
</evidence>
<sequence>MVDGTNADRFAVSRRGMLGVGAGAAAALAVGMTVSGCGDEAAGIAPSRTQTDPTKTIADANRALADTLPFGDTADFADADRGWIASLEPGTVTDPTGKMVWDTESYDFLAGSCPQSVNPSLWRQAQLTVKQGLYEIAPGFYQIRGLDLSNMTLIEGDTGVIVIDPLVSAETAAAGLALYRKHRGDRPVTGLIYSHSHVDHFGGSYGVITPQDVAAGRCPVIAPSGFLEHAVAENIYTGTAMARRAAYMYGAALPRGPKGQVGAGLGQTTSTGTISLIPPTLDVVRTDQEETVDGVRMVFQLTPGTEAPSEMNFYFPDRRILCMAENATHTMHNIVTLRGALVRDPHVWAKYLTDSITRYGRRSDLVFSSHHWPIWGTDRIVEFLSLQRDMYAYLNDQTLRLLNQGYVGAEIAEMITMPPALTASWSTQGYYGSVSHNVKAVYQRYMGWFDGNPAHLWEHPPVDNARRHVEAMGGAAAVLQHAQRAYDAADFRWVVQLVNYVIFADPGNDTAKALQASAFEQLAYGSENATWRNFYLSGAHELRHGSFGTPTAANSAALAAALSVDQVFDAMSLRIDGPKAWEVRMTTDWRISDEGNRIHRVELRNGVLVHYDRFPGDQLPAPEATVTLARPVLIRSLAGGGDLKKAVLDGDIVIDGDATVLAKLPGLIDKPDPNFAIVTP</sequence>
<organism evidence="6 7">
    <name type="scientific">Nocardia rhizosphaerihabitans</name>
    <dbReference type="NCBI Taxonomy" id="1691570"/>
    <lineage>
        <taxon>Bacteria</taxon>
        <taxon>Bacillati</taxon>
        <taxon>Actinomycetota</taxon>
        <taxon>Actinomycetes</taxon>
        <taxon>Mycobacteriales</taxon>
        <taxon>Nocardiaceae</taxon>
        <taxon>Nocardia</taxon>
    </lineage>
</organism>
<evidence type="ECO:0000256" key="4">
    <source>
        <dbReference type="ARBA" id="ARBA00033751"/>
    </source>
</evidence>
<gene>
    <name evidence="6" type="ORF">GCM10011610_54820</name>
</gene>
<protein>
    <submittedName>
        <fullName evidence="6">Beta-lactamase-like protein</fullName>
    </submittedName>
</protein>
<evidence type="ECO:0000256" key="3">
    <source>
        <dbReference type="ARBA" id="ARBA00022833"/>
    </source>
</evidence>
<dbReference type="Pfam" id="PF14864">
    <property type="entry name" value="Alkyl_sulf_C"/>
    <property type="match status" value="1"/>
</dbReference>
<keyword evidence="3" id="KW-0862">Zinc</keyword>
<dbReference type="InterPro" id="IPR052195">
    <property type="entry name" value="Bact_Alkyl/Aryl-Sulfatase"/>
</dbReference>
<evidence type="ECO:0000313" key="7">
    <source>
        <dbReference type="Proteomes" id="UP000658127"/>
    </source>
</evidence>
<feature type="domain" description="Metallo-beta-lactamase" evidence="5">
    <location>
        <begin position="148"/>
        <end position="370"/>
    </location>
</feature>
<dbReference type="InterPro" id="IPR001279">
    <property type="entry name" value="Metallo-B-lactamas"/>
</dbReference>
<dbReference type="SUPFAM" id="SSF55718">
    <property type="entry name" value="SCP-like"/>
    <property type="match status" value="1"/>
</dbReference>
<evidence type="ECO:0000256" key="2">
    <source>
        <dbReference type="ARBA" id="ARBA00022801"/>
    </source>
</evidence>
<proteinExistence type="inferred from homology"/>
<dbReference type="Gene3D" id="3.60.15.30">
    <property type="entry name" value="Metallo-beta-lactamase domain"/>
    <property type="match status" value="1"/>
</dbReference>
<dbReference type="SUPFAM" id="SSF56281">
    <property type="entry name" value="Metallo-hydrolase/oxidoreductase"/>
    <property type="match status" value="1"/>
</dbReference>
<dbReference type="InterPro" id="IPR036866">
    <property type="entry name" value="RibonucZ/Hydroxyglut_hydro"/>
</dbReference>
<dbReference type="Pfam" id="PF14863">
    <property type="entry name" value="Alkyl_sulf_dimr"/>
    <property type="match status" value="1"/>
</dbReference>
<dbReference type="Pfam" id="PF00753">
    <property type="entry name" value="Lactamase_B"/>
    <property type="match status" value="1"/>
</dbReference>
<dbReference type="Proteomes" id="UP000658127">
    <property type="component" value="Unassembled WGS sequence"/>
</dbReference>
<dbReference type="Gene3D" id="3.30.1050.10">
    <property type="entry name" value="SCP2 sterol-binding domain"/>
    <property type="match status" value="1"/>
</dbReference>
<dbReference type="InterPro" id="IPR029228">
    <property type="entry name" value="Alkyl_sulf_dimr"/>
</dbReference>
<name>A0ABQ2KU96_9NOCA</name>
<keyword evidence="7" id="KW-1185">Reference proteome</keyword>
<dbReference type="InterPro" id="IPR038536">
    <property type="entry name" value="Alkyl/aryl-sulf_dimr_sf"/>
</dbReference>
<dbReference type="InterPro" id="IPR036527">
    <property type="entry name" value="SCP2_sterol-bd_dom_sf"/>
</dbReference>
<dbReference type="InterPro" id="IPR044097">
    <property type="entry name" value="Bds1/SdsA1_MBL-fold"/>
</dbReference>
<evidence type="ECO:0000313" key="6">
    <source>
        <dbReference type="EMBL" id="GGN93106.1"/>
    </source>
</evidence>
<comment type="caution">
    <text evidence="6">The sequence shown here is derived from an EMBL/GenBank/DDBJ whole genome shotgun (WGS) entry which is preliminary data.</text>
</comment>
<accession>A0ABQ2KU96</accession>
<dbReference type="CDD" id="cd07710">
    <property type="entry name" value="arylsulfatase_Sdsa1-like_MBL-fold"/>
    <property type="match status" value="1"/>
</dbReference>
<dbReference type="PROSITE" id="PS51318">
    <property type="entry name" value="TAT"/>
    <property type="match status" value="1"/>
</dbReference>
<dbReference type="PANTHER" id="PTHR43223:SF1">
    <property type="entry name" value="ALKYL_ARYL-SULFATASE BDS1"/>
    <property type="match status" value="1"/>
</dbReference>
<comment type="similarity">
    <text evidence="4">Belongs to the metallo-beta-lactamase superfamily. Type III sulfatase family.</text>
</comment>
<dbReference type="InterPro" id="IPR006311">
    <property type="entry name" value="TAT_signal"/>
</dbReference>
<reference evidence="7" key="1">
    <citation type="journal article" date="2019" name="Int. J. Syst. Evol. Microbiol.">
        <title>The Global Catalogue of Microorganisms (GCM) 10K type strain sequencing project: providing services to taxonomists for standard genome sequencing and annotation.</title>
        <authorList>
            <consortium name="The Broad Institute Genomics Platform"/>
            <consortium name="The Broad Institute Genome Sequencing Center for Infectious Disease"/>
            <person name="Wu L."/>
            <person name="Ma J."/>
        </authorList>
    </citation>
    <scope>NUCLEOTIDE SEQUENCE [LARGE SCALE GENOMIC DNA]</scope>
    <source>
        <strain evidence="7">CGMCC 4.7329</strain>
    </source>
</reference>
<keyword evidence="1" id="KW-0479">Metal-binding</keyword>
<keyword evidence="2" id="KW-0378">Hydrolase</keyword>
<dbReference type="PANTHER" id="PTHR43223">
    <property type="entry name" value="ALKYL/ARYL-SULFATASE"/>
    <property type="match status" value="1"/>
</dbReference>
<dbReference type="SMART" id="SM00849">
    <property type="entry name" value="Lactamase_B"/>
    <property type="match status" value="1"/>
</dbReference>